<gene>
    <name evidence="5" type="ORF">IV203_021730</name>
</gene>
<evidence type="ECO:0000256" key="3">
    <source>
        <dbReference type="SAM" id="Phobius"/>
    </source>
</evidence>
<evidence type="ECO:0000313" key="6">
    <source>
        <dbReference type="Proteomes" id="UP000693970"/>
    </source>
</evidence>
<feature type="domain" description="J" evidence="4">
    <location>
        <begin position="131"/>
        <end position="193"/>
    </location>
</feature>
<protein>
    <submittedName>
        <fullName evidence="5">Zn finger domain containing DnaJ-class molecular chaperone</fullName>
    </submittedName>
</protein>
<keyword evidence="3" id="KW-0812">Transmembrane</keyword>
<feature type="region of interest" description="Disordered" evidence="2">
    <location>
        <begin position="84"/>
        <end position="103"/>
    </location>
</feature>
<sequence length="524" mass="60229">MMELIHVDRRQNRRQCLHGPTSCSRRWDTAGVPSTERTCVGKRNRRDMNCVEIRKIEGVWNHEVSHSISSFELFATAAKSSSYKDPEKRQITQHPSRPRRKTRRHHFHWTMLLIVLVSMFPNSFVHARIPDPYQVLGVSPYATSKEIQKQYRKLCLKYHPDKTMKLPLEQRKKYEAQFKRVQEAYSIIGNNGNNNSGPNASQQQQQGSSSSSSFSQFYRSQSTPYGSDPVAEAFFRAFDMSGRSTGGRPNVFFYSRPMPNTFGSFRTGFPSAGTPPPMMPSELSFQSIYVQTVKVPLETLYKGVKNYSFHLQDNLWTRYKAAWKGKVIFLSLYQGLLYSAPIIRINKVLAAVVGLFIMHSTLPRPNPEATYTCDLKPGTKEISVRYASTRFGQPEVIFQVVEEPHPIYTRIGNDLHTTLKLSNQEAREGCMKRIPALDPAEGPIDIVIPPNKYSYTKQKKRQQEMENSRKRQYTSHKARNDKKSEHYESIIRVPGRGWPNGNADLKGDVLVKIQVKRPKRFRGK</sequence>
<dbReference type="CDD" id="cd06257">
    <property type="entry name" value="DnaJ"/>
    <property type="match status" value="1"/>
</dbReference>
<dbReference type="GO" id="GO:0051087">
    <property type="term" value="F:protein-folding chaperone binding"/>
    <property type="evidence" value="ECO:0007669"/>
    <property type="project" value="TreeGrafter"/>
</dbReference>
<feature type="transmembrane region" description="Helical" evidence="3">
    <location>
        <begin position="107"/>
        <end position="125"/>
    </location>
</feature>
<dbReference type="GO" id="GO:0051082">
    <property type="term" value="F:unfolded protein binding"/>
    <property type="evidence" value="ECO:0007669"/>
    <property type="project" value="TreeGrafter"/>
</dbReference>
<dbReference type="PANTHER" id="PTHR24078:SF553">
    <property type="entry name" value="DNAJ HOMOLOG SUBFAMILY B MEMBER 5"/>
    <property type="match status" value="1"/>
</dbReference>
<evidence type="ECO:0000259" key="4">
    <source>
        <dbReference type="PROSITE" id="PS50076"/>
    </source>
</evidence>
<keyword evidence="6" id="KW-1185">Reference proteome</keyword>
<dbReference type="SMART" id="SM00271">
    <property type="entry name" value="DnaJ"/>
    <property type="match status" value="1"/>
</dbReference>
<evidence type="ECO:0000313" key="5">
    <source>
        <dbReference type="EMBL" id="KAG7343722.1"/>
    </source>
</evidence>
<dbReference type="PROSITE" id="PS50076">
    <property type="entry name" value="DNAJ_2"/>
    <property type="match status" value="1"/>
</dbReference>
<feature type="compositionally biased region" description="Low complexity" evidence="2">
    <location>
        <begin position="189"/>
        <end position="222"/>
    </location>
</feature>
<comment type="caution">
    <text evidence="5">The sequence shown here is derived from an EMBL/GenBank/DDBJ whole genome shotgun (WGS) entry which is preliminary data.</text>
</comment>
<keyword evidence="3" id="KW-1133">Transmembrane helix</keyword>
<organism evidence="5 6">
    <name type="scientific">Nitzschia inconspicua</name>
    <dbReference type="NCBI Taxonomy" id="303405"/>
    <lineage>
        <taxon>Eukaryota</taxon>
        <taxon>Sar</taxon>
        <taxon>Stramenopiles</taxon>
        <taxon>Ochrophyta</taxon>
        <taxon>Bacillariophyta</taxon>
        <taxon>Bacillariophyceae</taxon>
        <taxon>Bacillariophycidae</taxon>
        <taxon>Bacillariales</taxon>
        <taxon>Bacillariaceae</taxon>
        <taxon>Nitzschia</taxon>
    </lineage>
</organism>
<dbReference type="Pfam" id="PF01556">
    <property type="entry name" value="DnaJ_C"/>
    <property type="match status" value="1"/>
</dbReference>
<keyword evidence="3" id="KW-0472">Membrane</keyword>
<reference evidence="5" key="2">
    <citation type="submission" date="2021-04" db="EMBL/GenBank/DDBJ databases">
        <authorList>
            <person name="Podell S."/>
        </authorList>
    </citation>
    <scope>NUCLEOTIDE SEQUENCE</scope>
    <source>
        <strain evidence="5">Hildebrandi</strain>
    </source>
</reference>
<dbReference type="AlphaFoldDB" id="A0A9K3PDJ5"/>
<dbReference type="Proteomes" id="UP000693970">
    <property type="component" value="Unassembled WGS sequence"/>
</dbReference>
<dbReference type="InterPro" id="IPR001623">
    <property type="entry name" value="DnaJ_domain"/>
</dbReference>
<proteinExistence type="predicted"/>
<dbReference type="Pfam" id="PF00226">
    <property type="entry name" value="DnaJ"/>
    <property type="match status" value="1"/>
</dbReference>
<feature type="region of interest" description="Disordered" evidence="2">
    <location>
        <begin position="188"/>
        <end position="223"/>
    </location>
</feature>
<evidence type="ECO:0000256" key="1">
    <source>
        <dbReference type="ARBA" id="ARBA00023186"/>
    </source>
</evidence>
<feature type="region of interest" description="Disordered" evidence="2">
    <location>
        <begin position="455"/>
        <end position="498"/>
    </location>
</feature>
<reference evidence="5" key="1">
    <citation type="journal article" date="2021" name="Sci. Rep.">
        <title>Diploid genomic architecture of Nitzschia inconspicua, an elite biomass production diatom.</title>
        <authorList>
            <person name="Oliver A."/>
            <person name="Podell S."/>
            <person name="Pinowska A."/>
            <person name="Traller J.C."/>
            <person name="Smith S.R."/>
            <person name="McClure R."/>
            <person name="Beliaev A."/>
            <person name="Bohutskyi P."/>
            <person name="Hill E.A."/>
            <person name="Rabines A."/>
            <person name="Zheng H."/>
            <person name="Allen L.Z."/>
            <person name="Kuo A."/>
            <person name="Grigoriev I.V."/>
            <person name="Allen A.E."/>
            <person name="Hazlebeck D."/>
            <person name="Allen E.E."/>
        </authorList>
    </citation>
    <scope>NUCLEOTIDE SEQUENCE</scope>
    <source>
        <strain evidence="5">Hildebrandi</strain>
    </source>
</reference>
<dbReference type="GO" id="GO:0005829">
    <property type="term" value="C:cytosol"/>
    <property type="evidence" value="ECO:0007669"/>
    <property type="project" value="TreeGrafter"/>
</dbReference>
<dbReference type="PANTHER" id="PTHR24078">
    <property type="entry name" value="DNAJ HOMOLOG SUBFAMILY C MEMBER"/>
    <property type="match status" value="1"/>
</dbReference>
<keyword evidence="1" id="KW-0143">Chaperone</keyword>
<feature type="compositionally biased region" description="Basic residues" evidence="2">
    <location>
        <begin position="470"/>
        <end position="480"/>
    </location>
</feature>
<dbReference type="OrthoDB" id="41702at2759"/>
<name>A0A9K3PDJ5_9STRA</name>
<dbReference type="InterPro" id="IPR051339">
    <property type="entry name" value="DnaJ_subfamily_B"/>
</dbReference>
<evidence type="ECO:0000256" key="2">
    <source>
        <dbReference type="SAM" id="MobiDB-lite"/>
    </source>
</evidence>
<accession>A0A9K3PDJ5</accession>
<dbReference type="EMBL" id="JAGRRH010000023">
    <property type="protein sequence ID" value="KAG7343722.1"/>
    <property type="molecule type" value="Genomic_DNA"/>
</dbReference>
<dbReference type="InterPro" id="IPR002939">
    <property type="entry name" value="DnaJ_C"/>
</dbReference>